<reference evidence="2" key="1">
    <citation type="journal article" date="2020" name="Stud. Mycol.">
        <title>101 Dothideomycetes genomes: a test case for predicting lifestyles and emergence of pathogens.</title>
        <authorList>
            <person name="Haridas S."/>
            <person name="Albert R."/>
            <person name="Binder M."/>
            <person name="Bloem J."/>
            <person name="Labutti K."/>
            <person name="Salamov A."/>
            <person name="Andreopoulos B."/>
            <person name="Baker S."/>
            <person name="Barry K."/>
            <person name="Bills G."/>
            <person name="Bluhm B."/>
            <person name="Cannon C."/>
            <person name="Castanera R."/>
            <person name="Culley D."/>
            <person name="Daum C."/>
            <person name="Ezra D."/>
            <person name="Gonzalez J."/>
            <person name="Henrissat B."/>
            <person name="Kuo A."/>
            <person name="Liang C."/>
            <person name="Lipzen A."/>
            <person name="Lutzoni F."/>
            <person name="Magnuson J."/>
            <person name="Mondo S."/>
            <person name="Nolan M."/>
            <person name="Ohm R."/>
            <person name="Pangilinan J."/>
            <person name="Park H.-J."/>
            <person name="Ramirez L."/>
            <person name="Alfaro M."/>
            <person name="Sun H."/>
            <person name="Tritt A."/>
            <person name="Yoshinaga Y."/>
            <person name="Zwiers L.-H."/>
            <person name="Turgeon B."/>
            <person name="Goodwin S."/>
            <person name="Spatafora J."/>
            <person name="Crous P."/>
            <person name="Grigoriev I."/>
        </authorList>
    </citation>
    <scope>NUCLEOTIDE SEQUENCE</scope>
    <source>
        <strain evidence="2">CBS 121410</strain>
    </source>
</reference>
<name>A0A9P4HMT8_9PEZI</name>
<feature type="chain" id="PRO_5040467972" description="Secreted protein" evidence="1">
    <location>
        <begin position="18"/>
        <end position="169"/>
    </location>
</feature>
<evidence type="ECO:0000313" key="2">
    <source>
        <dbReference type="EMBL" id="KAF2083433.1"/>
    </source>
</evidence>
<organism evidence="2 3">
    <name type="scientific">Saccharata proteae CBS 121410</name>
    <dbReference type="NCBI Taxonomy" id="1314787"/>
    <lineage>
        <taxon>Eukaryota</taxon>
        <taxon>Fungi</taxon>
        <taxon>Dikarya</taxon>
        <taxon>Ascomycota</taxon>
        <taxon>Pezizomycotina</taxon>
        <taxon>Dothideomycetes</taxon>
        <taxon>Dothideomycetes incertae sedis</taxon>
        <taxon>Botryosphaeriales</taxon>
        <taxon>Saccharataceae</taxon>
        <taxon>Saccharata</taxon>
    </lineage>
</organism>
<dbReference type="Proteomes" id="UP000799776">
    <property type="component" value="Unassembled WGS sequence"/>
</dbReference>
<evidence type="ECO:0008006" key="4">
    <source>
        <dbReference type="Google" id="ProtNLM"/>
    </source>
</evidence>
<feature type="signal peptide" evidence="1">
    <location>
        <begin position="1"/>
        <end position="17"/>
    </location>
</feature>
<gene>
    <name evidence="2" type="ORF">K490DRAFT_60492</name>
</gene>
<keyword evidence="1" id="KW-0732">Signal</keyword>
<comment type="caution">
    <text evidence="2">The sequence shown here is derived from an EMBL/GenBank/DDBJ whole genome shotgun (WGS) entry which is preliminary data.</text>
</comment>
<dbReference type="AlphaFoldDB" id="A0A9P4HMT8"/>
<proteinExistence type="predicted"/>
<dbReference type="EMBL" id="ML978787">
    <property type="protein sequence ID" value="KAF2083433.1"/>
    <property type="molecule type" value="Genomic_DNA"/>
</dbReference>
<evidence type="ECO:0000256" key="1">
    <source>
        <dbReference type="SAM" id="SignalP"/>
    </source>
</evidence>
<evidence type="ECO:0000313" key="3">
    <source>
        <dbReference type="Proteomes" id="UP000799776"/>
    </source>
</evidence>
<keyword evidence="3" id="KW-1185">Reference proteome</keyword>
<sequence length="169" mass="18662">MLAVLVLVLVLVLAVLAVLTDGKCTGAAGRGAGRRVLPAFRRVGWSTTCLAGPPAQKLRKEQIWPSSLRLRMEPTTPEFRRRWGWRCISINQQERESLAAHHSIHHHSQTSTSSMPRCLDASMPRCRDASMASKHLQSCSHCPDTQTFSTCQTAHPRITAPSAREGLTI</sequence>
<protein>
    <recommendedName>
        <fullName evidence="4">Secreted protein</fullName>
    </recommendedName>
</protein>
<accession>A0A9P4HMT8</accession>